<evidence type="ECO:0000259" key="2">
    <source>
        <dbReference type="Pfam" id="PF01471"/>
    </source>
</evidence>
<dbReference type="InterPro" id="IPR036365">
    <property type="entry name" value="PGBD-like_sf"/>
</dbReference>
<dbReference type="Pfam" id="PF01471">
    <property type="entry name" value="PG_binding_1"/>
    <property type="match status" value="1"/>
</dbReference>
<dbReference type="Gene3D" id="1.10.101.10">
    <property type="entry name" value="PGBD-like superfamily/PGBD"/>
    <property type="match status" value="1"/>
</dbReference>
<gene>
    <name evidence="3" type="ORF">FNH08_37665</name>
</gene>
<dbReference type="AlphaFoldDB" id="A0A5N8XTF9"/>
<evidence type="ECO:0000313" key="4">
    <source>
        <dbReference type="Proteomes" id="UP000400924"/>
    </source>
</evidence>
<name>A0A5N8XTF9_9ACTN</name>
<evidence type="ECO:0000256" key="1">
    <source>
        <dbReference type="SAM" id="MobiDB-lite"/>
    </source>
</evidence>
<keyword evidence="4" id="KW-1185">Reference proteome</keyword>
<dbReference type="EMBL" id="VJZC01000446">
    <property type="protein sequence ID" value="MPY62677.1"/>
    <property type="molecule type" value="Genomic_DNA"/>
</dbReference>
<feature type="domain" description="Peptidoglycan binding-like" evidence="2">
    <location>
        <begin position="112"/>
        <end position="169"/>
    </location>
</feature>
<organism evidence="3 4">
    <name type="scientific">Streptomyces spongiae</name>
    <dbReference type="NCBI Taxonomy" id="565072"/>
    <lineage>
        <taxon>Bacteria</taxon>
        <taxon>Bacillati</taxon>
        <taxon>Actinomycetota</taxon>
        <taxon>Actinomycetes</taxon>
        <taxon>Kitasatosporales</taxon>
        <taxon>Streptomycetaceae</taxon>
        <taxon>Streptomyces</taxon>
    </lineage>
</organism>
<feature type="compositionally biased region" description="Basic and acidic residues" evidence="1">
    <location>
        <begin position="9"/>
        <end position="22"/>
    </location>
</feature>
<accession>A0A5N8XTF9</accession>
<dbReference type="InterPro" id="IPR036366">
    <property type="entry name" value="PGBDSf"/>
</dbReference>
<dbReference type="Proteomes" id="UP000400924">
    <property type="component" value="Unassembled WGS sequence"/>
</dbReference>
<dbReference type="OrthoDB" id="9815541at2"/>
<dbReference type="SUPFAM" id="SSF47090">
    <property type="entry name" value="PGBD-like"/>
    <property type="match status" value="1"/>
</dbReference>
<proteinExistence type="predicted"/>
<feature type="region of interest" description="Disordered" evidence="1">
    <location>
        <begin position="1"/>
        <end position="29"/>
    </location>
</feature>
<dbReference type="InterPro" id="IPR002477">
    <property type="entry name" value="Peptidoglycan-bd-like"/>
</dbReference>
<protein>
    <submittedName>
        <fullName evidence="3">Peptidoglycan-binding protein</fullName>
    </submittedName>
</protein>
<reference evidence="3 4" key="1">
    <citation type="submission" date="2019-07" db="EMBL/GenBank/DDBJ databases">
        <title>New species of Amycolatopsis and Streptomyces.</title>
        <authorList>
            <person name="Duangmal K."/>
            <person name="Teo W.F.A."/>
            <person name="Lipun K."/>
        </authorList>
    </citation>
    <scope>NUCLEOTIDE SEQUENCE [LARGE SCALE GENOMIC DNA]</scope>
    <source>
        <strain evidence="3 4">NBRC 106415</strain>
    </source>
</reference>
<evidence type="ECO:0000313" key="3">
    <source>
        <dbReference type="EMBL" id="MPY62677.1"/>
    </source>
</evidence>
<comment type="caution">
    <text evidence="3">The sequence shown here is derived from an EMBL/GenBank/DDBJ whole genome shotgun (WGS) entry which is preliminary data.</text>
</comment>
<sequence>MTQTPVSSHIRERRERPADHHRGSPSVMRPLGRKRTVVLRMSLVEVMDMRRVVPGVALVASLALGGGTALAVPQSARSEAPRATVSAALPEHGSVDVCNFTKQRPTLKTGSSGSAVQQAQCYLNNAMTGTDVDVDGDFGPVTESATQRFQRCAGITVDGLVGAQTWSFLVFWANSSNTVC</sequence>